<dbReference type="InterPro" id="IPR006328">
    <property type="entry name" value="2-HAD"/>
</dbReference>
<organism evidence="4 5">
    <name type="scientific">Marinobacter daqiaonensis</name>
    <dbReference type="NCBI Taxonomy" id="650891"/>
    <lineage>
        <taxon>Bacteria</taxon>
        <taxon>Pseudomonadati</taxon>
        <taxon>Pseudomonadota</taxon>
        <taxon>Gammaproteobacteria</taxon>
        <taxon>Pseudomonadales</taxon>
        <taxon>Marinobacteraceae</taxon>
        <taxon>Marinobacter</taxon>
    </lineage>
</organism>
<dbReference type="Gene3D" id="1.10.150.240">
    <property type="entry name" value="Putative phosphatase, domain 2"/>
    <property type="match status" value="1"/>
</dbReference>
<dbReference type="Gene3D" id="3.40.50.1000">
    <property type="entry name" value="HAD superfamily/HAD-like"/>
    <property type="match status" value="1"/>
</dbReference>
<dbReference type="Pfam" id="PF00702">
    <property type="entry name" value="Hydrolase"/>
    <property type="match status" value="1"/>
</dbReference>
<protein>
    <recommendedName>
        <fullName evidence="3">(S)-2-haloacid dehalogenase</fullName>
        <ecNumber evidence="3">3.8.1.2</ecNumber>
    </recommendedName>
    <alternativeName>
        <fullName evidence="3">2-haloalkanoic acid dehalogenase</fullName>
    </alternativeName>
    <alternativeName>
        <fullName evidence="3">Halocarboxylic acid halidohydrolase</fullName>
    </alternativeName>
    <alternativeName>
        <fullName evidence="3">L-2-haloacid dehalogenase</fullName>
    </alternativeName>
</protein>
<dbReference type="SFLD" id="SFLDG01129">
    <property type="entry name" value="C1.5:_HAD__Beta-PGM__Phosphata"/>
    <property type="match status" value="1"/>
</dbReference>
<gene>
    <name evidence="4" type="ORF">SAMN05216203_2335</name>
</gene>
<dbReference type="PANTHER" id="PTHR43316">
    <property type="entry name" value="HYDROLASE, HALOACID DELAHOGENASE-RELATED"/>
    <property type="match status" value="1"/>
</dbReference>
<dbReference type="STRING" id="650891.SAMN05216203_2335"/>
<dbReference type="OrthoDB" id="5865007at2"/>
<dbReference type="Proteomes" id="UP000198644">
    <property type="component" value="Unassembled WGS sequence"/>
</dbReference>
<comment type="function">
    <text evidence="3">Catalyzes the hydrolytic dehalogenation of small (S)-2-haloalkanoic acids to yield the corresponding (R)-2-hydroxyalkanoic acids.</text>
</comment>
<dbReference type="PRINTS" id="PR00413">
    <property type="entry name" value="HADHALOGNASE"/>
</dbReference>
<dbReference type="NCBIfam" id="TIGR01428">
    <property type="entry name" value="HAD_type_II"/>
    <property type="match status" value="1"/>
</dbReference>
<dbReference type="PANTHER" id="PTHR43316:SF3">
    <property type="entry name" value="HALOACID DEHALOGENASE, TYPE II (AFU_ORTHOLOGUE AFUA_2G07750)-RELATED"/>
    <property type="match status" value="1"/>
</dbReference>
<reference evidence="4 5" key="1">
    <citation type="submission" date="2016-10" db="EMBL/GenBank/DDBJ databases">
        <authorList>
            <person name="de Groot N.N."/>
        </authorList>
    </citation>
    <scope>NUCLEOTIDE SEQUENCE [LARGE SCALE GENOMIC DNA]</scope>
    <source>
        <strain evidence="4 5">CGMCC 1.9167</strain>
    </source>
</reference>
<dbReference type="InterPro" id="IPR023198">
    <property type="entry name" value="PGP-like_dom2"/>
</dbReference>
<evidence type="ECO:0000256" key="3">
    <source>
        <dbReference type="RuleBase" id="RU368077"/>
    </source>
</evidence>
<dbReference type="InterPro" id="IPR006439">
    <property type="entry name" value="HAD-SF_hydro_IA"/>
</dbReference>
<dbReference type="GO" id="GO:0018784">
    <property type="term" value="F:(S)-2-haloacid dehalogenase activity"/>
    <property type="evidence" value="ECO:0007669"/>
    <property type="project" value="UniProtKB-UniRule"/>
</dbReference>
<evidence type="ECO:0000313" key="5">
    <source>
        <dbReference type="Proteomes" id="UP000198644"/>
    </source>
</evidence>
<dbReference type="InterPro" id="IPR023214">
    <property type="entry name" value="HAD_sf"/>
</dbReference>
<comment type="catalytic activity">
    <reaction evidence="3">
        <text>an (S)-2-haloacid + H2O = a (2R)-2-hydroxycarboxylate + a halide anion + H(+)</text>
        <dbReference type="Rhea" id="RHEA:11192"/>
        <dbReference type="ChEBI" id="CHEBI:15377"/>
        <dbReference type="ChEBI" id="CHEBI:15378"/>
        <dbReference type="ChEBI" id="CHEBI:16042"/>
        <dbReference type="ChEBI" id="CHEBI:58314"/>
        <dbReference type="ChEBI" id="CHEBI:137405"/>
        <dbReference type="EC" id="3.8.1.2"/>
    </reaction>
</comment>
<keyword evidence="2 3" id="KW-0378">Hydrolase</keyword>
<dbReference type="NCBIfam" id="TIGR01493">
    <property type="entry name" value="HAD-SF-IA-v2"/>
    <property type="match status" value="1"/>
</dbReference>
<evidence type="ECO:0000313" key="4">
    <source>
        <dbReference type="EMBL" id="SFR66270.1"/>
    </source>
</evidence>
<dbReference type="SUPFAM" id="SSF56784">
    <property type="entry name" value="HAD-like"/>
    <property type="match status" value="1"/>
</dbReference>
<dbReference type="SFLD" id="SFLDS00003">
    <property type="entry name" value="Haloacid_Dehalogenase"/>
    <property type="match status" value="1"/>
</dbReference>
<proteinExistence type="inferred from homology"/>
<dbReference type="RefSeq" id="WP_092012478.1">
    <property type="nucleotide sequence ID" value="NZ_FOYW01000001.1"/>
</dbReference>
<accession>A0A1I6IIZ5</accession>
<dbReference type="EC" id="3.8.1.2" evidence="3"/>
<dbReference type="AlphaFoldDB" id="A0A1I6IIZ5"/>
<keyword evidence="5" id="KW-1185">Reference proteome</keyword>
<dbReference type="EMBL" id="FOYW01000001">
    <property type="protein sequence ID" value="SFR66270.1"/>
    <property type="molecule type" value="Genomic_DNA"/>
</dbReference>
<evidence type="ECO:0000256" key="2">
    <source>
        <dbReference type="ARBA" id="ARBA00022801"/>
    </source>
</evidence>
<sequence length="220" mass="23698">MSTRVILFDVIETLFSLRPLKARLEAEGLPEEAADLFFAQILRDAFALSAAGVFRPFPEIAAGTLRVLLESHWQPVTDDVLRDILAVFGKLPAHSDVRGALEAARTAGVRSVLLTNGSRANTEKLVSNAGLTDLVDDVISIEDFKVWKPKADVYREASRRCGVEPADATLIAAHAWDVHGALQAGLGAVWVKRQDASFHPLMGQPLALADTLPQAVAAAL</sequence>
<dbReference type="InterPro" id="IPR036412">
    <property type="entry name" value="HAD-like_sf"/>
</dbReference>
<comment type="similarity">
    <text evidence="1 3">Belongs to the HAD-like hydrolase superfamily. S-2-haloalkanoic acid dehalogenase family.</text>
</comment>
<evidence type="ECO:0000256" key="1">
    <source>
        <dbReference type="ARBA" id="ARBA00008106"/>
    </source>
</evidence>
<name>A0A1I6IIZ5_9GAMM</name>
<dbReference type="InterPro" id="IPR051540">
    <property type="entry name" value="S-2-haloacid_dehalogenase"/>
</dbReference>